<reference evidence="3 4" key="1">
    <citation type="submission" date="2023-01" db="EMBL/GenBank/DDBJ databases">
        <title>Analysis of 21 Apiospora genomes using comparative genomics revels a genus with tremendous synthesis potential of carbohydrate active enzymes and secondary metabolites.</title>
        <authorList>
            <person name="Sorensen T."/>
        </authorList>
    </citation>
    <scope>NUCLEOTIDE SEQUENCE [LARGE SCALE GENOMIC DNA]</scope>
    <source>
        <strain evidence="3 4">CBS 20057</strain>
    </source>
</reference>
<dbReference type="Proteomes" id="UP001396898">
    <property type="component" value="Unassembled WGS sequence"/>
</dbReference>
<organism evidence="3 4">
    <name type="scientific">Apiospora marii</name>
    <dbReference type="NCBI Taxonomy" id="335849"/>
    <lineage>
        <taxon>Eukaryota</taxon>
        <taxon>Fungi</taxon>
        <taxon>Dikarya</taxon>
        <taxon>Ascomycota</taxon>
        <taxon>Pezizomycotina</taxon>
        <taxon>Sordariomycetes</taxon>
        <taxon>Xylariomycetidae</taxon>
        <taxon>Amphisphaeriales</taxon>
        <taxon>Apiosporaceae</taxon>
        <taxon>Apiospora</taxon>
    </lineage>
</organism>
<evidence type="ECO:0008006" key="5">
    <source>
        <dbReference type="Google" id="ProtNLM"/>
    </source>
</evidence>
<gene>
    <name evidence="3" type="ORF">PG991_009288</name>
</gene>
<evidence type="ECO:0000313" key="4">
    <source>
        <dbReference type="Proteomes" id="UP001396898"/>
    </source>
</evidence>
<accession>A0ABR1RK75</accession>
<keyword evidence="1" id="KW-0175">Coiled coil</keyword>
<keyword evidence="4" id="KW-1185">Reference proteome</keyword>
<evidence type="ECO:0000313" key="3">
    <source>
        <dbReference type="EMBL" id="KAK8013695.1"/>
    </source>
</evidence>
<evidence type="ECO:0000256" key="1">
    <source>
        <dbReference type="SAM" id="Coils"/>
    </source>
</evidence>
<sequence>MMASSQTPREATPWAPLGVFNAAMHEFAVHLHNGQAQAQRLVAENFQLQIKLAELLKQRAEMQASRNLQEQLVETQTDLISALESERRPLSPLLQSPTAYQPQTLSPMLKSKPSTTACMTEPTLCDMAVEDVSLLAQYGGEPSSHETVKRRAADDATGTAKRRVPVENWPLSG</sequence>
<evidence type="ECO:0000256" key="2">
    <source>
        <dbReference type="SAM" id="MobiDB-lite"/>
    </source>
</evidence>
<feature type="coiled-coil region" evidence="1">
    <location>
        <begin position="38"/>
        <end position="72"/>
    </location>
</feature>
<protein>
    <recommendedName>
        <fullName evidence="5">Shugoshin C-terminal domain-containing protein</fullName>
    </recommendedName>
</protein>
<feature type="compositionally biased region" description="Basic and acidic residues" evidence="2">
    <location>
        <begin position="143"/>
        <end position="154"/>
    </location>
</feature>
<name>A0ABR1RK75_9PEZI</name>
<proteinExistence type="predicted"/>
<feature type="region of interest" description="Disordered" evidence="2">
    <location>
        <begin position="138"/>
        <end position="173"/>
    </location>
</feature>
<dbReference type="EMBL" id="JAQQWI010000013">
    <property type="protein sequence ID" value="KAK8013695.1"/>
    <property type="molecule type" value="Genomic_DNA"/>
</dbReference>
<comment type="caution">
    <text evidence="3">The sequence shown here is derived from an EMBL/GenBank/DDBJ whole genome shotgun (WGS) entry which is preliminary data.</text>
</comment>